<reference evidence="2" key="1">
    <citation type="submission" date="2020-11" db="EMBL/GenBank/DDBJ databases">
        <title>Carbohydrate-dependent, anaerobic sulfur respiration: A novel catabolism in halophilic archaea.</title>
        <authorList>
            <person name="Sorokin D.Y."/>
            <person name="Messina E."/>
            <person name="Smedile F."/>
            <person name="La Cono V."/>
            <person name="Hallsworth J.E."/>
            <person name="Yakimov M.M."/>
        </authorList>
    </citation>
    <scope>NUCLEOTIDE SEQUENCE</scope>
    <source>
        <strain evidence="2">HSR12-1</strain>
    </source>
</reference>
<evidence type="ECO:0000313" key="2">
    <source>
        <dbReference type="EMBL" id="QSG04828.1"/>
    </source>
</evidence>
<accession>A0A897MXW4</accession>
<dbReference type="InterPro" id="IPR002145">
    <property type="entry name" value="CopG"/>
</dbReference>
<dbReference type="InterPro" id="IPR013321">
    <property type="entry name" value="Arc_rbn_hlx_hlx"/>
</dbReference>
<dbReference type="EMBL" id="CP064787">
    <property type="protein sequence ID" value="QSG04828.1"/>
    <property type="molecule type" value="Genomic_DNA"/>
</dbReference>
<organism evidence="2 3">
    <name type="scientific">Halapricum desulfuricans</name>
    <dbReference type="NCBI Taxonomy" id="2841257"/>
    <lineage>
        <taxon>Archaea</taxon>
        <taxon>Methanobacteriati</taxon>
        <taxon>Methanobacteriota</taxon>
        <taxon>Stenosarchaea group</taxon>
        <taxon>Halobacteria</taxon>
        <taxon>Halobacteriales</taxon>
        <taxon>Haloarculaceae</taxon>
        <taxon>Halapricum</taxon>
    </lineage>
</organism>
<dbReference type="Pfam" id="PF01402">
    <property type="entry name" value="RHH_1"/>
    <property type="match status" value="1"/>
</dbReference>
<gene>
    <name evidence="2" type="ORF">HSR121_0472</name>
</gene>
<dbReference type="GO" id="GO:0006355">
    <property type="term" value="P:regulation of DNA-templated transcription"/>
    <property type="evidence" value="ECO:0007669"/>
    <property type="project" value="InterPro"/>
</dbReference>
<dbReference type="InterPro" id="IPR010985">
    <property type="entry name" value="Ribbon_hlx_hlx"/>
</dbReference>
<sequence>MCEMTKRLTVDLEDELYKEFSKQCIDAEKTKSEVVRGLVRDWVNDQE</sequence>
<proteinExistence type="predicted"/>
<name>A0A897MXW4_9EURY</name>
<dbReference type="Gene3D" id="1.10.1220.10">
    <property type="entry name" value="Met repressor-like"/>
    <property type="match status" value="1"/>
</dbReference>
<dbReference type="AlphaFoldDB" id="A0A897MXW4"/>
<dbReference type="Proteomes" id="UP000663525">
    <property type="component" value="Chromosome"/>
</dbReference>
<dbReference type="SUPFAM" id="SSF47598">
    <property type="entry name" value="Ribbon-helix-helix"/>
    <property type="match status" value="1"/>
</dbReference>
<feature type="domain" description="Ribbon-helix-helix protein CopG" evidence="1">
    <location>
        <begin position="6"/>
        <end position="44"/>
    </location>
</feature>
<evidence type="ECO:0000313" key="3">
    <source>
        <dbReference type="Proteomes" id="UP000663525"/>
    </source>
</evidence>
<evidence type="ECO:0000259" key="1">
    <source>
        <dbReference type="Pfam" id="PF01402"/>
    </source>
</evidence>
<protein>
    <submittedName>
        <fullName evidence="2">Ribbon-helix-helix protein, copG family</fullName>
    </submittedName>
</protein>